<evidence type="ECO:0000256" key="9">
    <source>
        <dbReference type="PIRNR" id="PIRNR006250"/>
    </source>
</evidence>
<dbReference type="EMBL" id="AP019774">
    <property type="protein sequence ID" value="BCD69631.1"/>
    <property type="molecule type" value="Genomic_DNA"/>
</dbReference>
<feature type="binding site" evidence="10">
    <location>
        <position position="92"/>
    </location>
    <ligand>
        <name>substrate</name>
    </ligand>
</feature>
<dbReference type="PANTHER" id="PTHR32179">
    <property type="entry name" value="NICOTINATE-NUCLEOTIDE PYROPHOSPHORYLASE [CARBOXYLATING]"/>
    <property type="match status" value="1"/>
</dbReference>
<accession>A0A6J4CW98</accession>
<dbReference type="Pfam" id="PF02749">
    <property type="entry name" value="QRPTase_N"/>
    <property type="match status" value="1"/>
</dbReference>
<dbReference type="PANTHER" id="PTHR32179:SF3">
    <property type="entry name" value="NICOTINATE-NUCLEOTIDE PYROPHOSPHORYLASE [CARBOXYLATING]"/>
    <property type="match status" value="1"/>
</dbReference>
<dbReference type="InterPro" id="IPR004393">
    <property type="entry name" value="NadC"/>
</dbReference>
<keyword evidence="6 9" id="KW-0328">Glycosyltransferase</keyword>
<comment type="pathway">
    <text evidence="2">Cofactor biosynthesis; NAD(+) biosynthesis; nicotinate D-ribonucleotide from quinolinate: step 1/1.</text>
</comment>
<keyword evidence="16" id="KW-1185">Reference proteome</keyword>
<evidence type="ECO:0000256" key="7">
    <source>
        <dbReference type="ARBA" id="ARBA00022679"/>
    </source>
</evidence>
<proteinExistence type="inferred from homology"/>
<sequence length="274" mass="30828">MQEMYIEFLRECLAEDLGAGDLFARLVEPKLVQTHVLAKDTGVFSGQVYVEALLEWLKIKHTWKIKDGQSFEPKQVLLELQGDWRLILQIERVLLNILQHSSGIATKTAQFVRLIAGLPISLLDTRKTRPLLRVFEKYSVRNGGAKNHRLGLDDALMLKDTHLIHIPDLKAFIKHARQKIPWTSKIEIECDSVAMAKEIMAIGADIIMCDNMGVEEIKEVVAYRNQNYPLVLLEASGNITEESVRAYASSGVDAISSGALIHQAVWVDMSLKLV</sequence>
<evidence type="ECO:0000256" key="3">
    <source>
        <dbReference type="ARBA" id="ARBA00009400"/>
    </source>
</evidence>
<dbReference type="InterPro" id="IPR013785">
    <property type="entry name" value="Aldolase_TIM"/>
</dbReference>
<keyword evidence="7 9" id="KW-0808">Transferase</keyword>
<evidence type="ECO:0000313" key="13">
    <source>
        <dbReference type="EMBL" id="BCD45199.1"/>
    </source>
</evidence>
<comment type="similarity">
    <text evidence="3 9">Belongs to the NadC/ModD family.</text>
</comment>
<dbReference type="GO" id="GO:0004514">
    <property type="term" value="F:nicotinate-nucleotide diphosphorylase (carboxylating) activity"/>
    <property type="evidence" value="ECO:0007669"/>
    <property type="project" value="UniProtKB-EC"/>
</dbReference>
<dbReference type="GO" id="GO:0009435">
    <property type="term" value="P:NAD+ biosynthetic process"/>
    <property type="evidence" value="ECO:0007669"/>
    <property type="project" value="UniProtKB-UniPathway"/>
</dbReference>
<dbReference type="FunFam" id="3.20.20.70:FF:000030">
    <property type="entry name" value="Nicotinate-nucleotide pyrophosphorylase, carboxylating"/>
    <property type="match status" value="1"/>
</dbReference>
<reference evidence="14 15" key="1">
    <citation type="submission" date="2019-06" db="EMBL/GenBank/DDBJ databases">
        <title>Complete genome sequence of Helicobacter suis SNTW101c.</title>
        <authorList>
            <person name="Rimbara E."/>
            <person name="Suzuki M."/>
            <person name="Matsui H."/>
            <person name="Nakamura M."/>
            <person name="Mori S."/>
            <person name="Shibayama K."/>
        </authorList>
    </citation>
    <scope>NUCLEOTIDE SEQUENCE [LARGE SCALE GENOMIC DNA]</scope>
    <source>
        <strain evidence="14 15">SNTW101c</strain>
    </source>
</reference>
<name>A0A6J4CW98_9HELI</name>
<evidence type="ECO:0000256" key="8">
    <source>
        <dbReference type="ARBA" id="ARBA00033102"/>
    </source>
</evidence>
<dbReference type="PIRSF" id="PIRSF006250">
    <property type="entry name" value="NadC_ModD"/>
    <property type="match status" value="1"/>
</dbReference>
<feature type="binding site" evidence="10">
    <location>
        <position position="149"/>
    </location>
    <ligand>
        <name>substrate</name>
    </ligand>
</feature>
<keyword evidence="5" id="KW-0662">Pyridine nucleotide biosynthesis</keyword>
<evidence type="ECO:0000313" key="15">
    <source>
        <dbReference type="Proteomes" id="UP000317935"/>
    </source>
</evidence>
<evidence type="ECO:0000259" key="12">
    <source>
        <dbReference type="Pfam" id="PF02749"/>
    </source>
</evidence>
<evidence type="ECO:0000313" key="16">
    <source>
        <dbReference type="Proteomes" id="UP000509742"/>
    </source>
</evidence>
<dbReference type="EMBL" id="AP023036">
    <property type="protein sequence ID" value="BCD45199.1"/>
    <property type="molecule type" value="Genomic_DNA"/>
</dbReference>
<dbReference type="SUPFAM" id="SSF51690">
    <property type="entry name" value="Nicotinate/Quinolinate PRTase C-terminal domain-like"/>
    <property type="match status" value="1"/>
</dbReference>
<dbReference type="Proteomes" id="UP000317935">
    <property type="component" value="Chromosome"/>
</dbReference>
<feature type="binding site" evidence="10">
    <location>
        <position position="159"/>
    </location>
    <ligand>
        <name>substrate</name>
    </ligand>
</feature>
<feature type="binding site" evidence="10">
    <location>
        <position position="189"/>
    </location>
    <ligand>
        <name>substrate</name>
    </ligand>
</feature>
<dbReference type="SUPFAM" id="SSF54675">
    <property type="entry name" value="Nicotinate/Quinolinate PRTase N-terminal domain-like"/>
    <property type="match status" value="1"/>
</dbReference>
<protein>
    <recommendedName>
        <fullName evidence="4">nicotinate-nucleotide diphosphorylase (carboxylating)</fullName>
        <ecNumber evidence="4">2.4.2.19</ecNumber>
    </recommendedName>
    <alternativeName>
        <fullName evidence="8">Quinolinate phosphoribosyltransferase [decarboxylating]</fullName>
    </alternativeName>
</protein>
<feature type="binding site" evidence="10">
    <location>
        <begin position="125"/>
        <end position="127"/>
    </location>
    <ligand>
        <name>substrate</name>
    </ligand>
</feature>
<dbReference type="Proteomes" id="UP000509742">
    <property type="component" value="Chromosome"/>
</dbReference>
<dbReference type="Pfam" id="PF01729">
    <property type="entry name" value="QRPTase_C"/>
    <property type="match status" value="1"/>
</dbReference>
<evidence type="ECO:0000256" key="10">
    <source>
        <dbReference type="PIRSR" id="PIRSR006250-1"/>
    </source>
</evidence>
<evidence type="ECO:0000256" key="5">
    <source>
        <dbReference type="ARBA" id="ARBA00022642"/>
    </source>
</evidence>
<gene>
    <name evidence="14" type="primary">nadC</name>
    <name evidence="13" type="ORF">NHP190020_02380</name>
    <name evidence="14" type="ORF">SNTW_02760</name>
</gene>
<dbReference type="Gene3D" id="3.20.20.70">
    <property type="entry name" value="Aldolase class I"/>
    <property type="match status" value="1"/>
</dbReference>
<dbReference type="GO" id="GO:0034213">
    <property type="term" value="P:quinolinate catabolic process"/>
    <property type="evidence" value="ECO:0007669"/>
    <property type="project" value="TreeGrafter"/>
</dbReference>
<comment type="function">
    <text evidence="1">Involved in the catabolism of quinolinic acid (QA).</text>
</comment>
<evidence type="ECO:0000256" key="2">
    <source>
        <dbReference type="ARBA" id="ARBA00004893"/>
    </source>
</evidence>
<dbReference type="InterPro" id="IPR027277">
    <property type="entry name" value="NadC/ModD"/>
</dbReference>
<dbReference type="NCBIfam" id="TIGR00078">
    <property type="entry name" value="nadC"/>
    <property type="match status" value="1"/>
</dbReference>
<dbReference type="InterPro" id="IPR002638">
    <property type="entry name" value="Quinolinate_PRibosylTrfase_C"/>
</dbReference>
<feature type="binding site" evidence="10">
    <location>
        <begin position="257"/>
        <end position="259"/>
    </location>
    <ligand>
        <name>substrate</name>
    </ligand>
</feature>
<feature type="binding site" evidence="10">
    <location>
        <position position="210"/>
    </location>
    <ligand>
        <name>substrate</name>
    </ligand>
</feature>
<dbReference type="InterPro" id="IPR037128">
    <property type="entry name" value="Quinolinate_PRibosylTase_N_sf"/>
</dbReference>
<evidence type="ECO:0000256" key="1">
    <source>
        <dbReference type="ARBA" id="ARBA00003237"/>
    </source>
</evidence>
<feature type="domain" description="Quinolinate phosphoribosyl transferase C-terminal" evidence="11">
    <location>
        <begin position="104"/>
        <end position="272"/>
    </location>
</feature>
<feature type="binding site" evidence="10">
    <location>
        <begin position="236"/>
        <end position="238"/>
    </location>
    <ligand>
        <name>substrate</name>
    </ligand>
</feature>
<feature type="domain" description="Quinolinate phosphoribosyl transferase N-terminal" evidence="12">
    <location>
        <begin position="28"/>
        <end position="102"/>
    </location>
</feature>
<evidence type="ECO:0000313" key="14">
    <source>
        <dbReference type="EMBL" id="BCD69631.1"/>
    </source>
</evidence>
<dbReference type="CDD" id="cd01572">
    <property type="entry name" value="QPRTase"/>
    <property type="match status" value="1"/>
</dbReference>
<evidence type="ECO:0000256" key="6">
    <source>
        <dbReference type="ARBA" id="ARBA00022676"/>
    </source>
</evidence>
<dbReference type="AlphaFoldDB" id="A0A6J4CW98"/>
<reference evidence="13 16" key="2">
    <citation type="submission" date="2020-04" db="EMBL/GenBank/DDBJ databases">
        <title>Genomic analysis of gastric non-Helicobacter pylori Helicobacters isolated in Japan.</title>
        <authorList>
            <person name="Suzuki M."/>
            <person name="Rimbara E."/>
        </authorList>
    </citation>
    <scope>NUCLEOTIDE SEQUENCE [LARGE SCALE GENOMIC DNA]</scope>
    <source>
        <strain evidence="13 16">NHP19-0020</strain>
    </source>
</reference>
<dbReference type="InterPro" id="IPR036068">
    <property type="entry name" value="Nicotinate_pribotase-like_C"/>
</dbReference>
<organism evidence="14 15">
    <name type="scientific">Helicobacter suis</name>
    <dbReference type="NCBI Taxonomy" id="104628"/>
    <lineage>
        <taxon>Bacteria</taxon>
        <taxon>Pseudomonadati</taxon>
        <taxon>Campylobacterota</taxon>
        <taxon>Epsilonproteobacteria</taxon>
        <taxon>Campylobacterales</taxon>
        <taxon>Helicobacteraceae</taxon>
        <taxon>Helicobacter</taxon>
    </lineage>
</organism>
<evidence type="ECO:0000259" key="11">
    <source>
        <dbReference type="Pfam" id="PF01729"/>
    </source>
</evidence>
<dbReference type="InterPro" id="IPR022412">
    <property type="entry name" value="Quinolinate_PRibosylTrfase_N"/>
</dbReference>
<dbReference type="Gene3D" id="3.90.1170.20">
    <property type="entry name" value="Quinolinate phosphoribosyl transferase, N-terminal domain"/>
    <property type="match status" value="1"/>
</dbReference>
<dbReference type="UniPathway" id="UPA00253">
    <property type="reaction ID" value="UER00331"/>
</dbReference>
<dbReference type="GO" id="GO:0005737">
    <property type="term" value="C:cytoplasm"/>
    <property type="evidence" value="ECO:0007669"/>
    <property type="project" value="TreeGrafter"/>
</dbReference>
<dbReference type="EC" id="2.4.2.19" evidence="4"/>
<evidence type="ECO:0000256" key="4">
    <source>
        <dbReference type="ARBA" id="ARBA00011944"/>
    </source>
</evidence>